<feature type="transmembrane region" description="Helical" evidence="2">
    <location>
        <begin position="516"/>
        <end position="538"/>
    </location>
</feature>
<keyword evidence="4" id="KW-1185">Reference proteome</keyword>
<organism evidence="3 4">
    <name type="scientific">Aspergillus cavernicola</name>
    <dbReference type="NCBI Taxonomy" id="176166"/>
    <lineage>
        <taxon>Eukaryota</taxon>
        <taxon>Fungi</taxon>
        <taxon>Dikarya</taxon>
        <taxon>Ascomycota</taxon>
        <taxon>Pezizomycotina</taxon>
        <taxon>Eurotiomycetes</taxon>
        <taxon>Eurotiomycetidae</taxon>
        <taxon>Eurotiales</taxon>
        <taxon>Aspergillaceae</taxon>
        <taxon>Aspergillus</taxon>
        <taxon>Aspergillus subgen. Nidulantes</taxon>
    </lineage>
</organism>
<dbReference type="PANTHER" id="PTHR35041:SF6">
    <property type="entry name" value="FORMYLMETHIONINE DEFORMYLASE-LIKE PROTEIN-RELATED"/>
    <property type="match status" value="1"/>
</dbReference>
<name>A0ABR4HR57_9EURO</name>
<keyword evidence="2" id="KW-1133">Transmembrane helix</keyword>
<evidence type="ECO:0000256" key="2">
    <source>
        <dbReference type="SAM" id="Phobius"/>
    </source>
</evidence>
<sequence>MAFLTRPTPSPPNDGTDNLPLQRLVHRSSISSCDESQNEGTQLRRLESQDGEAQSPVEQAERLETGREQGSPEQENKINLEKNKDIDTISIWNIPLTMVGLLLLGLIIGVGHHLCYNYLDGKPVARYSQAWILRIATGAAFIVKMVFAIAVGIALSQVTWFTLRQKYFKIGTIDKIFTLQTDLLSFLSRDLLAAPLILIMAAVTWIFGIITILVPSTLSITFATRSSVNPCEVPVFGTGSPSSLTVWQAAPGGSRTPYGGPSPLMSKMTAKTIVGDVPIGFPSPCGRNCSYSVTFPGPAMSCDEQPFEIAQAVLGNDTAPDNQNGATFTYYSAVADKQHEEILWVLFGLNEYYNEVPTALSCSTRNTTYSVNVTFGNGIPTSSVTTGNLTQADNVDWGAQFNFANWATSEINATTRRALDMVAVRDSLYDSLVGSISMRFDEQNAFESNTSVTSTDLIELKVNETGSTFHLNRELKSGIPELMQNITLSVMGGNRPSVRVNCTSLETELVYQYRPLWLLVSYLAGFGISVLCVGLGLYSLMINGLPIEDSFSQILVTTRNPALHEVSRGHCLSSKPAKRLKAHRVKFGELKKLDEHDRGDDGCGSGHAAFGLEGQVIPIRKGRLYD</sequence>
<accession>A0ABR4HR57</accession>
<feature type="region of interest" description="Disordered" evidence="1">
    <location>
        <begin position="26"/>
        <end position="77"/>
    </location>
</feature>
<dbReference type="Proteomes" id="UP001610335">
    <property type="component" value="Unassembled WGS sequence"/>
</dbReference>
<evidence type="ECO:0000313" key="3">
    <source>
        <dbReference type="EMBL" id="KAL2817972.1"/>
    </source>
</evidence>
<feature type="compositionally biased region" description="Polar residues" evidence="1">
    <location>
        <begin position="28"/>
        <end position="41"/>
    </location>
</feature>
<comment type="caution">
    <text evidence="3">The sequence shown here is derived from an EMBL/GenBank/DDBJ whole genome shotgun (WGS) entry which is preliminary data.</text>
</comment>
<feature type="region of interest" description="Disordered" evidence="1">
    <location>
        <begin position="1"/>
        <end position="20"/>
    </location>
</feature>
<evidence type="ECO:0000313" key="4">
    <source>
        <dbReference type="Proteomes" id="UP001610335"/>
    </source>
</evidence>
<feature type="transmembrane region" description="Helical" evidence="2">
    <location>
        <begin position="191"/>
        <end position="214"/>
    </location>
</feature>
<keyword evidence="2" id="KW-0472">Membrane</keyword>
<evidence type="ECO:0000256" key="1">
    <source>
        <dbReference type="SAM" id="MobiDB-lite"/>
    </source>
</evidence>
<feature type="transmembrane region" description="Helical" evidence="2">
    <location>
        <begin position="91"/>
        <end position="111"/>
    </location>
</feature>
<dbReference type="EMBL" id="JBFXLS010000087">
    <property type="protein sequence ID" value="KAL2817972.1"/>
    <property type="molecule type" value="Genomic_DNA"/>
</dbReference>
<reference evidence="3 4" key="1">
    <citation type="submission" date="2024-07" db="EMBL/GenBank/DDBJ databases">
        <title>Section-level genome sequencing and comparative genomics of Aspergillus sections Usti and Cavernicolus.</title>
        <authorList>
            <consortium name="Lawrence Berkeley National Laboratory"/>
            <person name="Nybo J.L."/>
            <person name="Vesth T.C."/>
            <person name="Theobald S."/>
            <person name="Frisvad J.C."/>
            <person name="Larsen T.O."/>
            <person name="Kjaerboelling I."/>
            <person name="Rothschild-Mancinelli K."/>
            <person name="Lyhne E.K."/>
            <person name="Kogle M.E."/>
            <person name="Barry K."/>
            <person name="Clum A."/>
            <person name="Na H."/>
            <person name="Ledsgaard L."/>
            <person name="Lin J."/>
            <person name="Lipzen A."/>
            <person name="Kuo A."/>
            <person name="Riley R."/>
            <person name="Mondo S."/>
            <person name="LaButti K."/>
            <person name="Haridas S."/>
            <person name="Pangalinan J."/>
            <person name="Salamov A.A."/>
            <person name="Simmons B.A."/>
            <person name="Magnuson J.K."/>
            <person name="Chen J."/>
            <person name="Drula E."/>
            <person name="Henrissat B."/>
            <person name="Wiebenga A."/>
            <person name="Lubbers R.J."/>
            <person name="Gomes A.C."/>
            <person name="Makela M.R."/>
            <person name="Stajich J."/>
            <person name="Grigoriev I.V."/>
            <person name="Mortensen U.H."/>
            <person name="De vries R.P."/>
            <person name="Baker S.E."/>
            <person name="Andersen M.R."/>
        </authorList>
    </citation>
    <scope>NUCLEOTIDE SEQUENCE [LARGE SCALE GENOMIC DNA]</scope>
    <source>
        <strain evidence="3 4">CBS 600.67</strain>
    </source>
</reference>
<dbReference type="PANTHER" id="PTHR35041">
    <property type="entry name" value="MEDIATOR OF RNA POLYMERASE II TRANSCRIPTION SUBUNIT 1"/>
    <property type="match status" value="1"/>
</dbReference>
<feature type="transmembrane region" description="Helical" evidence="2">
    <location>
        <begin position="131"/>
        <end position="155"/>
    </location>
</feature>
<proteinExistence type="predicted"/>
<keyword evidence="2" id="KW-0812">Transmembrane</keyword>
<protein>
    <submittedName>
        <fullName evidence="3">Uncharacterized protein</fullName>
    </submittedName>
</protein>
<gene>
    <name evidence="3" type="ORF">BDW59DRAFT_165679</name>
</gene>